<name>A0A511UWH5_9BACI</name>
<protein>
    <submittedName>
        <fullName evidence="1">Uncharacterized protein</fullName>
    </submittedName>
</protein>
<comment type="caution">
    <text evidence="1">The sequence shown here is derived from an EMBL/GenBank/DDBJ whole genome shotgun (WGS) entry which is preliminary data.</text>
</comment>
<sequence>MLHFTYNNYFKATHYVDVVKPFLLKEIRRKLIAFEFFYEEKLGRLQLVRIAF</sequence>
<dbReference type="Proteomes" id="UP000321491">
    <property type="component" value="Unassembled WGS sequence"/>
</dbReference>
<evidence type="ECO:0000313" key="1">
    <source>
        <dbReference type="EMBL" id="GEN30939.1"/>
    </source>
</evidence>
<reference evidence="1 2" key="1">
    <citation type="submission" date="2019-07" db="EMBL/GenBank/DDBJ databases">
        <title>Whole genome shotgun sequence of Cerasibacillus quisquiliarum NBRC 102429.</title>
        <authorList>
            <person name="Hosoyama A."/>
            <person name="Uohara A."/>
            <person name="Ohji S."/>
            <person name="Ichikawa N."/>
        </authorList>
    </citation>
    <scope>NUCLEOTIDE SEQUENCE [LARGE SCALE GENOMIC DNA]</scope>
    <source>
        <strain evidence="1 2">NBRC 102429</strain>
    </source>
</reference>
<gene>
    <name evidence="1" type="ORF">CQU01_11770</name>
</gene>
<dbReference type="AlphaFoldDB" id="A0A511UWH5"/>
<accession>A0A511UWH5</accession>
<dbReference type="EMBL" id="BJXW01000011">
    <property type="protein sequence ID" value="GEN30939.1"/>
    <property type="molecule type" value="Genomic_DNA"/>
</dbReference>
<keyword evidence="2" id="KW-1185">Reference proteome</keyword>
<organism evidence="1 2">
    <name type="scientific">Cerasibacillus quisquiliarum</name>
    <dbReference type="NCBI Taxonomy" id="227865"/>
    <lineage>
        <taxon>Bacteria</taxon>
        <taxon>Bacillati</taxon>
        <taxon>Bacillota</taxon>
        <taxon>Bacilli</taxon>
        <taxon>Bacillales</taxon>
        <taxon>Bacillaceae</taxon>
        <taxon>Cerasibacillus</taxon>
    </lineage>
</organism>
<proteinExistence type="predicted"/>
<evidence type="ECO:0000313" key="2">
    <source>
        <dbReference type="Proteomes" id="UP000321491"/>
    </source>
</evidence>